<name>C6LAG4_9FIRM</name>
<evidence type="ECO:0000256" key="7">
    <source>
        <dbReference type="ARBA" id="ARBA00023004"/>
    </source>
</evidence>
<keyword evidence="11" id="KW-1185">Reference proteome</keyword>
<proteinExistence type="predicted"/>
<comment type="cofactor">
    <cofactor evidence="1">
        <name>FMN</name>
        <dbReference type="ChEBI" id="CHEBI:58210"/>
    </cofactor>
</comment>
<accession>C6LAG4</accession>
<dbReference type="STRING" id="168384.SAMN05660368_02921"/>
<dbReference type="OrthoDB" id="9772736at2"/>
<organism evidence="10 11">
    <name type="scientific">Marvinbryantia formatexigens DSM 14469</name>
    <dbReference type="NCBI Taxonomy" id="478749"/>
    <lineage>
        <taxon>Bacteria</taxon>
        <taxon>Bacillati</taxon>
        <taxon>Bacillota</taxon>
        <taxon>Clostridia</taxon>
        <taxon>Lachnospirales</taxon>
        <taxon>Lachnospiraceae</taxon>
        <taxon>Marvinbryantia</taxon>
    </lineage>
</organism>
<dbReference type="PANTHER" id="PTHR42917:SF2">
    <property type="entry name" value="2,4-DIENOYL-COA REDUCTASE [(2E)-ENOYL-COA-PRODUCING]"/>
    <property type="match status" value="1"/>
</dbReference>
<dbReference type="InterPro" id="IPR054629">
    <property type="entry name" value="BilR_N"/>
</dbReference>
<evidence type="ECO:0000256" key="8">
    <source>
        <dbReference type="ARBA" id="ARBA00023014"/>
    </source>
</evidence>
<dbReference type="EMBL" id="ACCL02000002">
    <property type="protein sequence ID" value="EET62571.1"/>
    <property type="molecule type" value="Genomic_DNA"/>
</dbReference>
<sequence>MYETLCSPITLGNVTLKNRLIFAPTTMGLSDEDYFKKIEDIAAGGCSMIIIGDVPVLPARFGHSLYSKKGFAYYQKLAETVHRHDCLICAQLHQTDTNLKGMIKYIPGVLTKKISQQELRPLLNAQVAPYISGLPVKKVKKITAAFGTAAVLAKKAGFDMVQVHGDRMCGSFSSAVFNHRTDCYGGSAENRFRFAVEAVSAIRSQLADFPIDFKLAVRQENPHYGNAGVLDTELPLFVPMLEAAGVTSFHVTLANHSSLEDTIPGAKHPYFSEEGCFLKFCDQVCKYTKLPICGVGGLVHPDFIEQQLADGRIQCAAMSRQLIADPQWMNKVAAGETGKIRRCVRCNKRCLGGMMAHQGVHCIYDNRLSGTNA</sequence>
<reference evidence="10" key="1">
    <citation type="submission" date="2009-07" db="EMBL/GenBank/DDBJ databases">
        <authorList>
            <person name="Weinstock G."/>
            <person name="Sodergren E."/>
            <person name="Clifton S."/>
            <person name="Fulton L."/>
            <person name="Fulton B."/>
            <person name="Courtney L."/>
            <person name="Fronick C."/>
            <person name="Harrison M."/>
            <person name="Strong C."/>
            <person name="Farmer C."/>
            <person name="Delahaunty K."/>
            <person name="Markovic C."/>
            <person name="Hall O."/>
            <person name="Minx P."/>
            <person name="Tomlinson C."/>
            <person name="Mitreva M."/>
            <person name="Nelson J."/>
            <person name="Hou S."/>
            <person name="Wollam A."/>
            <person name="Pepin K.H."/>
            <person name="Johnson M."/>
            <person name="Bhonagiri V."/>
            <person name="Nash W.E."/>
            <person name="Warren W."/>
            <person name="Chinwalla A."/>
            <person name="Mardis E.R."/>
            <person name="Wilson R.K."/>
        </authorList>
    </citation>
    <scope>NUCLEOTIDE SEQUENCE [LARGE SCALE GENOMIC DNA]</scope>
    <source>
        <strain evidence="10">DSM 14469</strain>
    </source>
</reference>
<evidence type="ECO:0000256" key="2">
    <source>
        <dbReference type="ARBA" id="ARBA00001966"/>
    </source>
</evidence>
<feature type="domain" description="NADH:flavin oxidoreductase/NADH oxidase N-terminal" evidence="9">
    <location>
        <begin position="5"/>
        <end position="335"/>
    </location>
</feature>
<dbReference type="Pfam" id="PF00724">
    <property type="entry name" value="Oxidored_FMN"/>
    <property type="match status" value="1"/>
</dbReference>
<dbReference type="Proteomes" id="UP000005561">
    <property type="component" value="Unassembled WGS sequence"/>
</dbReference>
<evidence type="ECO:0000256" key="4">
    <source>
        <dbReference type="ARBA" id="ARBA00022643"/>
    </source>
</evidence>
<keyword evidence="6" id="KW-0560">Oxidoreductase</keyword>
<evidence type="ECO:0000256" key="3">
    <source>
        <dbReference type="ARBA" id="ARBA00022630"/>
    </source>
</evidence>
<dbReference type="eggNOG" id="COG1902">
    <property type="taxonomic scope" value="Bacteria"/>
</dbReference>
<dbReference type="Gene3D" id="3.20.20.70">
    <property type="entry name" value="Aldolase class I"/>
    <property type="match status" value="1"/>
</dbReference>
<dbReference type="InterPro" id="IPR013785">
    <property type="entry name" value="Aldolase_TIM"/>
</dbReference>
<evidence type="ECO:0000313" key="10">
    <source>
        <dbReference type="EMBL" id="EET62571.1"/>
    </source>
</evidence>
<evidence type="ECO:0000259" key="9">
    <source>
        <dbReference type="Pfam" id="PF00724"/>
    </source>
</evidence>
<dbReference type="GO" id="GO:0010181">
    <property type="term" value="F:FMN binding"/>
    <property type="evidence" value="ECO:0007669"/>
    <property type="project" value="InterPro"/>
</dbReference>
<dbReference type="InterPro" id="IPR001155">
    <property type="entry name" value="OxRdtase_FMN_N"/>
</dbReference>
<keyword evidence="4" id="KW-0288">FMN</keyword>
<keyword evidence="8" id="KW-0411">Iron-sulfur</keyword>
<keyword evidence="3" id="KW-0285">Flavoprotein</keyword>
<dbReference type="AlphaFoldDB" id="C6LAG4"/>
<comment type="cofactor">
    <cofactor evidence="2">
        <name>[4Fe-4S] cluster</name>
        <dbReference type="ChEBI" id="CHEBI:49883"/>
    </cofactor>
</comment>
<evidence type="ECO:0000256" key="5">
    <source>
        <dbReference type="ARBA" id="ARBA00022723"/>
    </source>
</evidence>
<keyword evidence="5" id="KW-0479">Metal-binding</keyword>
<dbReference type="NCBIfam" id="NF045592">
    <property type="entry name" value="bili_reduct_N"/>
    <property type="match status" value="1"/>
</dbReference>
<evidence type="ECO:0000256" key="1">
    <source>
        <dbReference type="ARBA" id="ARBA00001917"/>
    </source>
</evidence>
<evidence type="ECO:0000256" key="6">
    <source>
        <dbReference type="ARBA" id="ARBA00023002"/>
    </source>
</evidence>
<dbReference type="GO" id="GO:0016491">
    <property type="term" value="F:oxidoreductase activity"/>
    <property type="evidence" value="ECO:0007669"/>
    <property type="project" value="UniProtKB-KW"/>
</dbReference>
<dbReference type="InterPro" id="IPR051793">
    <property type="entry name" value="NADH:flavin_oxidoreductase"/>
</dbReference>
<dbReference type="RefSeq" id="WP_006860406.1">
    <property type="nucleotide sequence ID" value="NZ_ACCL02000002.1"/>
</dbReference>
<protein>
    <submittedName>
        <fullName evidence="10">NADH oxidase</fullName>
    </submittedName>
</protein>
<dbReference type="GO" id="GO:0051536">
    <property type="term" value="F:iron-sulfur cluster binding"/>
    <property type="evidence" value="ECO:0007669"/>
    <property type="project" value="UniProtKB-KW"/>
</dbReference>
<dbReference type="PANTHER" id="PTHR42917">
    <property type="entry name" value="2,4-DIENOYL-COA REDUCTASE"/>
    <property type="match status" value="1"/>
</dbReference>
<evidence type="ECO:0000313" key="11">
    <source>
        <dbReference type="Proteomes" id="UP000005561"/>
    </source>
</evidence>
<dbReference type="SUPFAM" id="SSF51395">
    <property type="entry name" value="FMN-linked oxidoreductases"/>
    <property type="match status" value="1"/>
</dbReference>
<gene>
    <name evidence="10" type="ORF">BRYFOR_05606</name>
</gene>
<keyword evidence="7" id="KW-0408">Iron</keyword>
<comment type="caution">
    <text evidence="10">The sequence shown here is derived from an EMBL/GenBank/DDBJ whole genome shotgun (WGS) entry which is preliminary data.</text>
</comment>
<dbReference type="GO" id="GO:0046872">
    <property type="term" value="F:metal ion binding"/>
    <property type="evidence" value="ECO:0007669"/>
    <property type="project" value="UniProtKB-KW"/>
</dbReference>